<feature type="region of interest" description="Disordered" evidence="1">
    <location>
        <begin position="142"/>
        <end position="164"/>
    </location>
</feature>
<feature type="compositionally biased region" description="Low complexity" evidence="1">
    <location>
        <begin position="142"/>
        <end position="154"/>
    </location>
</feature>
<dbReference type="EMBL" id="CP060782">
    <property type="protein sequence ID" value="QNP45024.1"/>
    <property type="molecule type" value="Genomic_DNA"/>
</dbReference>
<proteinExistence type="predicted"/>
<organism evidence="2 3">
    <name type="scientific">Sphingomonas sediminicola</name>
    <dbReference type="NCBI Taxonomy" id="386874"/>
    <lineage>
        <taxon>Bacteria</taxon>
        <taxon>Pseudomonadati</taxon>
        <taxon>Pseudomonadota</taxon>
        <taxon>Alphaproteobacteria</taxon>
        <taxon>Sphingomonadales</taxon>
        <taxon>Sphingomonadaceae</taxon>
        <taxon>Sphingomonas</taxon>
    </lineage>
</organism>
<reference evidence="2 3" key="1">
    <citation type="submission" date="2020-08" db="EMBL/GenBank/DDBJ databases">
        <title>Genome sequence of Sphingomonas sediminicola KACC 15039T.</title>
        <authorList>
            <person name="Hyun D.-W."/>
            <person name="Bae J.-W."/>
        </authorList>
    </citation>
    <scope>NUCLEOTIDE SEQUENCE [LARGE SCALE GENOMIC DNA]</scope>
    <source>
        <strain evidence="2 3">KACC 15039</strain>
    </source>
</reference>
<keyword evidence="3" id="KW-1185">Reference proteome</keyword>
<accession>A0ABX6T645</accession>
<evidence type="ECO:0000313" key="2">
    <source>
        <dbReference type="EMBL" id="QNP45024.1"/>
    </source>
</evidence>
<dbReference type="Proteomes" id="UP000516105">
    <property type="component" value="Chromosome"/>
</dbReference>
<sequence length="192" mass="22125">MRDAVIASMETDWHRIAEAMAGDPPDDSPLWYQKQMAHHMVGPVAPDDIRNVTHAFLIRDPRRMVASYARKRETVEASDLGVRVVREFFDRESDRLGVRLRWWIRPMFWPTRRARCRRSAMRSKSLGGKRCCTGQLAVTRRTGSGRRTGTAVSRPAPVSRARKTPNFRCSMPTCKRSPMPAKKITRLWLDFA</sequence>
<evidence type="ECO:0008006" key="4">
    <source>
        <dbReference type="Google" id="ProtNLM"/>
    </source>
</evidence>
<dbReference type="Pfam" id="PF19798">
    <property type="entry name" value="Sulfotransfer_5"/>
    <property type="match status" value="1"/>
</dbReference>
<gene>
    <name evidence="2" type="ORF">H9L14_09985</name>
</gene>
<name>A0ABX6T645_9SPHN</name>
<protein>
    <recommendedName>
        <fullName evidence="4">Sulfotransferase family protein</fullName>
    </recommendedName>
</protein>
<evidence type="ECO:0000313" key="3">
    <source>
        <dbReference type="Proteomes" id="UP000516105"/>
    </source>
</evidence>
<evidence type="ECO:0000256" key="1">
    <source>
        <dbReference type="SAM" id="MobiDB-lite"/>
    </source>
</evidence>